<keyword evidence="3" id="KW-0813">Transport</keyword>
<feature type="domain" description="TonB C-terminal" evidence="12">
    <location>
        <begin position="165"/>
        <end position="252"/>
    </location>
</feature>
<dbReference type="InterPro" id="IPR051045">
    <property type="entry name" value="TonB-dependent_transducer"/>
</dbReference>
<dbReference type="GO" id="GO:0098797">
    <property type="term" value="C:plasma membrane protein complex"/>
    <property type="evidence" value="ECO:0007669"/>
    <property type="project" value="TreeGrafter"/>
</dbReference>
<accession>F5RNZ0</accession>
<dbReference type="PANTHER" id="PTHR33446:SF2">
    <property type="entry name" value="PROTEIN TONB"/>
    <property type="match status" value="1"/>
</dbReference>
<evidence type="ECO:0000256" key="11">
    <source>
        <dbReference type="SAM" id="Phobius"/>
    </source>
</evidence>
<evidence type="ECO:0000256" key="8">
    <source>
        <dbReference type="ARBA" id="ARBA00022989"/>
    </source>
</evidence>
<evidence type="ECO:0000259" key="12">
    <source>
        <dbReference type="PROSITE" id="PS52015"/>
    </source>
</evidence>
<feature type="region of interest" description="Disordered" evidence="10">
    <location>
        <begin position="88"/>
        <end position="167"/>
    </location>
</feature>
<dbReference type="GO" id="GO:0015031">
    <property type="term" value="P:protein transport"/>
    <property type="evidence" value="ECO:0007669"/>
    <property type="project" value="UniProtKB-KW"/>
</dbReference>
<keyword evidence="6 11" id="KW-0812">Transmembrane</keyword>
<dbReference type="NCBIfam" id="TIGR01352">
    <property type="entry name" value="tonB_Cterm"/>
    <property type="match status" value="1"/>
</dbReference>
<keyword evidence="5" id="KW-0997">Cell inner membrane</keyword>
<feature type="compositionally biased region" description="Polar residues" evidence="10">
    <location>
        <begin position="102"/>
        <end position="113"/>
    </location>
</feature>
<feature type="transmembrane region" description="Helical" evidence="11">
    <location>
        <begin position="20"/>
        <end position="38"/>
    </location>
</feature>
<dbReference type="RefSeq" id="WP_006307008.1">
    <property type="nucleotide sequence ID" value="NZ_GL892076.1"/>
</dbReference>
<evidence type="ECO:0000256" key="7">
    <source>
        <dbReference type="ARBA" id="ARBA00022927"/>
    </source>
</evidence>
<dbReference type="PANTHER" id="PTHR33446">
    <property type="entry name" value="PROTEIN TONB-RELATED"/>
    <property type="match status" value="1"/>
</dbReference>
<dbReference type="Pfam" id="PF03544">
    <property type="entry name" value="TonB_C"/>
    <property type="match status" value="1"/>
</dbReference>
<proteinExistence type="inferred from homology"/>
<evidence type="ECO:0000256" key="1">
    <source>
        <dbReference type="ARBA" id="ARBA00004383"/>
    </source>
</evidence>
<evidence type="ECO:0000256" key="9">
    <source>
        <dbReference type="ARBA" id="ARBA00023136"/>
    </source>
</evidence>
<keyword evidence="7" id="KW-0653">Protein transport</keyword>
<gene>
    <name evidence="13" type="primary">tonB2</name>
    <name evidence="13" type="ORF">HMPREF9081_1976</name>
</gene>
<dbReference type="EMBL" id="AFHQ01000047">
    <property type="protein sequence ID" value="EGK58380.1"/>
    <property type="molecule type" value="Genomic_DNA"/>
</dbReference>
<keyword evidence="8 11" id="KW-1133">Transmembrane helix</keyword>
<keyword evidence="4" id="KW-1003">Cell membrane</keyword>
<feature type="compositionally biased region" description="Gly residues" evidence="10">
    <location>
        <begin position="136"/>
        <end position="156"/>
    </location>
</feature>
<evidence type="ECO:0000313" key="14">
    <source>
        <dbReference type="Proteomes" id="UP000004067"/>
    </source>
</evidence>
<dbReference type="GO" id="GO:0031992">
    <property type="term" value="F:energy transducer activity"/>
    <property type="evidence" value="ECO:0007669"/>
    <property type="project" value="TreeGrafter"/>
</dbReference>
<feature type="compositionally biased region" description="Low complexity" evidence="10">
    <location>
        <begin position="114"/>
        <end position="135"/>
    </location>
</feature>
<keyword evidence="9 11" id="KW-0472">Membrane</keyword>
<dbReference type="Gene3D" id="3.30.1150.10">
    <property type="match status" value="1"/>
</dbReference>
<dbReference type="AlphaFoldDB" id="F5RNZ0"/>
<comment type="similarity">
    <text evidence="2">Belongs to the TonB family.</text>
</comment>
<dbReference type="PROSITE" id="PS52015">
    <property type="entry name" value="TONB_CTD"/>
    <property type="match status" value="1"/>
</dbReference>
<dbReference type="InterPro" id="IPR006260">
    <property type="entry name" value="TonB/TolA_C"/>
</dbReference>
<dbReference type="eggNOG" id="COG0810">
    <property type="taxonomic scope" value="Bacteria"/>
</dbReference>
<evidence type="ECO:0000256" key="3">
    <source>
        <dbReference type="ARBA" id="ARBA00022448"/>
    </source>
</evidence>
<evidence type="ECO:0000256" key="10">
    <source>
        <dbReference type="SAM" id="MobiDB-lite"/>
    </source>
</evidence>
<evidence type="ECO:0000256" key="4">
    <source>
        <dbReference type="ARBA" id="ARBA00022475"/>
    </source>
</evidence>
<dbReference type="STRING" id="888060.HMPREF9081_1976"/>
<dbReference type="SUPFAM" id="SSF74653">
    <property type="entry name" value="TolA/TonB C-terminal domain"/>
    <property type="match status" value="1"/>
</dbReference>
<evidence type="ECO:0000256" key="5">
    <source>
        <dbReference type="ARBA" id="ARBA00022519"/>
    </source>
</evidence>
<dbReference type="HOGENOM" id="CLU_085681_1_1_9"/>
<comment type="caution">
    <text evidence="13">The sequence shown here is derived from an EMBL/GenBank/DDBJ whole genome shotgun (WGS) entry which is preliminary data.</text>
</comment>
<sequence length="252" mass="25909">MEENVMERDGERKALAGSLILHLILFLIAAACGLFSVAEPSGKRAPIDVVLYDAGGDTGSAAGDAAPAAAPVVTMDDIVVQDKNIVQQEEQKPQTKPQQNTPRTVQNSVHAVQTGSAGESSSSGSGTETSSAGTSSGSGTGSGTEGGDGSGDGSPGIGSVAAPPKERVEASLRSEAVPEYPQELIDDDVEGVVTIKILVAADGSVESVSVESSSGYRAMDRAAVAAGWRFRFNPGDNGRRGVWTKTFRFQLN</sequence>
<protein>
    <submittedName>
        <fullName evidence="13">TonB protein</fullName>
    </submittedName>
</protein>
<dbReference type="InterPro" id="IPR037682">
    <property type="entry name" value="TonB_C"/>
</dbReference>
<evidence type="ECO:0000313" key="13">
    <source>
        <dbReference type="EMBL" id="EGK58380.1"/>
    </source>
</evidence>
<keyword evidence="14" id="KW-1185">Reference proteome</keyword>
<dbReference type="Proteomes" id="UP000004067">
    <property type="component" value="Unassembled WGS sequence"/>
</dbReference>
<evidence type="ECO:0000256" key="2">
    <source>
        <dbReference type="ARBA" id="ARBA00006555"/>
    </source>
</evidence>
<organism evidence="13 14">
    <name type="scientific">Centipeda periodontii DSM 2778</name>
    <dbReference type="NCBI Taxonomy" id="888060"/>
    <lineage>
        <taxon>Bacteria</taxon>
        <taxon>Bacillati</taxon>
        <taxon>Bacillota</taxon>
        <taxon>Negativicutes</taxon>
        <taxon>Selenomonadales</taxon>
        <taxon>Selenomonadaceae</taxon>
        <taxon>Centipeda</taxon>
    </lineage>
</organism>
<dbReference type="GO" id="GO:0055085">
    <property type="term" value="P:transmembrane transport"/>
    <property type="evidence" value="ECO:0007669"/>
    <property type="project" value="InterPro"/>
</dbReference>
<evidence type="ECO:0000256" key="6">
    <source>
        <dbReference type="ARBA" id="ARBA00022692"/>
    </source>
</evidence>
<reference evidence="13 14" key="1">
    <citation type="submission" date="2011-04" db="EMBL/GenBank/DDBJ databases">
        <authorList>
            <person name="Muzny D."/>
            <person name="Qin X."/>
            <person name="Deng J."/>
            <person name="Jiang H."/>
            <person name="Liu Y."/>
            <person name="Qu J."/>
            <person name="Song X.-Z."/>
            <person name="Zhang L."/>
            <person name="Thornton R."/>
            <person name="Coyle M."/>
            <person name="Francisco L."/>
            <person name="Jackson L."/>
            <person name="Javaid M."/>
            <person name="Korchina V."/>
            <person name="Kovar C."/>
            <person name="Mata R."/>
            <person name="Mathew T."/>
            <person name="Ngo R."/>
            <person name="Nguyen L."/>
            <person name="Nguyen N."/>
            <person name="Okwuonu G."/>
            <person name="Ongeri F."/>
            <person name="Pham C."/>
            <person name="Simmons D."/>
            <person name="Wilczek-Boney K."/>
            <person name="Hale W."/>
            <person name="Jakkamsetti A."/>
            <person name="Pham P."/>
            <person name="Ruth R."/>
            <person name="San Lucas F."/>
            <person name="Warren J."/>
            <person name="Zhang J."/>
            <person name="Zhao Z."/>
            <person name="Zhou C."/>
            <person name="Zhu D."/>
            <person name="Lee S."/>
            <person name="Bess C."/>
            <person name="Blankenburg K."/>
            <person name="Forbes L."/>
            <person name="Fu Q."/>
            <person name="Gubbala S."/>
            <person name="Hirani K."/>
            <person name="Jayaseelan J.C."/>
            <person name="Lara F."/>
            <person name="Munidasa M."/>
            <person name="Palculict T."/>
            <person name="Patil S."/>
            <person name="Pu L.-L."/>
            <person name="Saada N."/>
            <person name="Tang L."/>
            <person name="Weissenberger G."/>
            <person name="Zhu Y."/>
            <person name="Hemphill L."/>
            <person name="Shang Y."/>
            <person name="Youmans B."/>
            <person name="Ayvaz T."/>
            <person name="Ross M."/>
            <person name="Santibanez J."/>
            <person name="Aqrawi P."/>
            <person name="Gross S."/>
            <person name="Joshi V."/>
            <person name="Fowler G."/>
            <person name="Nazareth L."/>
            <person name="Reid J."/>
            <person name="Worley K."/>
            <person name="Petrosino J."/>
            <person name="Highlander S."/>
            <person name="Gibbs R."/>
        </authorList>
    </citation>
    <scope>NUCLEOTIDE SEQUENCE [LARGE SCALE GENOMIC DNA]</scope>
    <source>
        <strain evidence="13 14">DSM 2778</strain>
    </source>
</reference>
<comment type="subcellular location">
    <subcellularLocation>
        <location evidence="1">Cell inner membrane</location>
        <topology evidence="1">Single-pass membrane protein</topology>
        <orientation evidence="1">Periplasmic side</orientation>
    </subcellularLocation>
</comment>
<name>F5RNZ0_9FIRM</name>